<dbReference type="SUPFAM" id="SSF46689">
    <property type="entry name" value="Homeodomain-like"/>
    <property type="match status" value="1"/>
</dbReference>
<dbReference type="Gene3D" id="1.10.8.60">
    <property type="match status" value="1"/>
</dbReference>
<dbReference type="InterPro" id="IPR025944">
    <property type="entry name" value="Sigma_54_int_dom_CS"/>
</dbReference>
<dbReference type="FunFam" id="3.40.50.300:FF:000006">
    <property type="entry name" value="DNA-binding transcriptional regulator NtrC"/>
    <property type="match status" value="1"/>
</dbReference>
<evidence type="ECO:0000256" key="2">
    <source>
        <dbReference type="ARBA" id="ARBA00022797"/>
    </source>
</evidence>
<dbReference type="InterPro" id="IPR002078">
    <property type="entry name" value="Sigma_54_int"/>
</dbReference>
<dbReference type="InterPro" id="IPR058031">
    <property type="entry name" value="AAA_lid_NorR"/>
</dbReference>
<dbReference type="PROSITE" id="PS50045">
    <property type="entry name" value="SIGMA54_INTERACT_4"/>
    <property type="match status" value="1"/>
</dbReference>
<feature type="domain" description="Sigma-54 factor interaction" evidence="8">
    <location>
        <begin position="180"/>
        <end position="409"/>
    </location>
</feature>
<evidence type="ECO:0000256" key="7">
    <source>
        <dbReference type="ARBA" id="ARBA00029500"/>
    </source>
</evidence>
<keyword evidence="3" id="KW-0067">ATP-binding</keyword>
<dbReference type="Proteomes" id="UP000317770">
    <property type="component" value="Unassembled WGS sequence"/>
</dbReference>
<dbReference type="Pfam" id="PF25601">
    <property type="entry name" value="AAA_lid_14"/>
    <property type="match status" value="1"/>
</dbReference>
<evidence type="ECO:0000256" key="3">
    <source>
        <dbReference type="ARBA" id="ARBA00022840"/>
    </source>
</evidence>
<sequence length="493" mass="56401">MNFELFSIQNKRWIHPLSKERQVMNQNMSTIEPEYLFKIMNFMNKPIYITDKNGMILFVSDMSCKLIGKKKEELIGKNVSQLEKEGFFKPSVAKIVLDKKQNVSVIQQGGEGTGVITGHLILDKNDEPKYAVTLGYDIPDFVGYSSQIKIEELDSAFRYYLQELQKLKAKLVRTKEVPFFIGQSRVYDMLKETIEKVACVETTVLITGETGVGKTLIAERIHHLSDRKDRPFIHLNCAAIPELLLESELFGYQKGAFTGANANGKTGLVKLAEKGTLFLDEIGELSHSLQPKLLQLLQNKTYMPIGASQTVKADVRIIVATNCNLEDMVKEGKFRADLYYRLHILPIRVPSLRERKEDIFCLLQYNLEKFNYLHNHKRVLSTKVVEVLQNYHWPGNVRELENIIEQLVIMAKENEVAIQDLPKRLIDSVCENVSISLNAGNSLHEVLESVEKRMITQAFHHHKTTRDAAKALGVTQSLFMRRLAKYAITKEER</sequence>
<dbReference type="PROSITE" id="PS50112">
    <property type="entry name" value="PAS"/>
    <property type="match status" value="1"/>
</dbReference>
<organism evidence="10 11">
    <name type="scientific">Peribacillus simplex</name>
    <dbReference type="NCBI Taxonomy" id="1478"/>
    <lineage>
        <taxon>Bacteria</taxon>
        <taxon>Bacillati</taxon>
        <taxon>Bacillota</taxon>
        <taxon>Bacilli</taxon>
        <taxon>Bacillales</taxon>
        <taxon>Bacillaceae</taxon>
        <taxon>Peribacillus</taxon>
    </lineage>
</organism>
<keyword evidence="5" id="KW-0238">DNA-binding</keyword>
<keyword evidence="2" id="KW-0058">Aromatic hydrocarbons catabolism</keyword>
<dbReference type="AlphaFoldDB" id="A0A8B5XV70"/>
<reference evidence="10 11" key="1">
    <citation type="submission" date="2019-07" db="EMBL/GenBank/DDBJ databases">
        <title>Genome assembly of Bacillus simplex strain GGC-P6A.</title>
        <authorList>
            <person name="Jennings M.E."/>
            <person name="Barton H.A."/>
        </authorList>
    </citation>
    <scope>NUCLEOTIDE SEQUENCE [LARGE SCALE GENOMIC DNA]</scope>
    <source>
        <strain evidence="10 11">GGC-P6A</strain>
    </source>
</reference>
<dbReference type="SUPFAM" id="SSF52540">
    <property type="entry name" value="P-loop containing nucleoside triphosphate hydrolases"/>
    <property type="match status" value="1"/>
</dbReference>
<dbReference type="InterPro" id="IPR027417">
    <property type="entry name" value="P-loop_NTPase"/>
</dbReference>
<proteinExistence type="predicted"/>
<dbReference type="GO" id="GO:0006355">
    <property type="term" value="P:regulation of DNA-templated transcription"/>
    <property type="evidence" value="ECO:0007669"/>
    <property type="project" value="InterPro"/>
</dbReference>
<dbReference type="PROSITE" id="PS00688">
    <property type="entry name" value="SIGMA54_INTERACT_3"/>
    <property type="match status" value="1"/>
</dbReference>
<dbReference type="InterPro" id="IPR000014">
    <property type="entry name" value="PAS"/>
</dbReference>
<protein>
    <recommendedName>
        <fullName evidence="7">HTH-type transcriptional regulatory protein TyrR</fullName>
    </recommendedName>
</protein>
<dbReference type="Gene3D" id="1.10.10.60">
    <property type="entry name" value="Homeodomain-like"/>
    <property type="match status" value="1"/>
</dbReference>
<dbReference type="InterPro" id="IPR030828">
    <property type="entry name" value="HTH_TyrR"/>
</dbReference>
<dbReference type="PROSITE" id="PS00675">
    <property type="entry name" value="SIGMA54_INTERACT_1"/>
    <property type="match status" value="1"/>
</dbReference>
<dbReference type="Pfam" id="PF18024">
    <property type="entry name" value="HTH_50"/>
    <property type="match status" value="1"/>
</dbReference>
<dbReference type="InterPro" id="IPR009057">
    <property type="entry name" value="Homeodomain-like_sf"/>
</dbReference>
<evidence type="ECO:0000256" key="4">
    <source>
        <dbReference type="ARBA" id="ARBA00023015"/>
    </source>
</evidence>
<evidence type="ECO:0000256" key="1">
    <source>
        <dbReference type="ARBA" id="ARBA00022741"/>
    </source>
</evidence>
<dbReference type="CDD" id="cd00130">
    <property type="entry name" value="PAS"/>
    <property type="match status" value="1"/>
</dbReference>
<dbReference type="Gene3D" id="3.40.50.300">
    <property type="entry name" value="P-loop containing nucleotide triphosphate hydrolases"/>
    <property type="match status" value="1"/>
</dbReference>
<evidence type="ECO:0000259" key="8">
    <source>
        <dbReference type="PROSITE" id="PS50045"/>
    </source>
</evidence>
<dbReference type="InterPro" id="IPR003593">
    <property type="entry name" value="AAA+_ATPase"/>
</dbReference>
<dbReference type="PROSITE" id="PS00676">
    <property type="entry name" value="SIGMA54_INTERACT_2"/>
    <property type="match status" value="1"/>
</dbReference>
<evidence type="ECO:0000256" key="6">
    <source>
        <dbReference type="ARBA" id="ARBA00023163"/>
    </source>
</evidence>
<evidence type="ECO:0000313" key="10">
    <source>
        <dbReference type="EMBL" id="TVX78525.1"/>
    </source>
</evidence>
<dbReference type="SMART" id="SM00091">
    <property type="entry name" value="PAS"/>
    <property type="match status" value="1"/>
</dbReference>
<dbReference type="SUPFAM" id="SSF55785">
    <property type="entry name" value="PYP-like sensor domain (PAS domain)"/>
    <property type="match status" value="1"/>
</dbReference>
<name>A0A8B5XV70_9BACI</name>
<dbReference type="PANTHER" id="PTHR32071:SF57">
    <property type="entry name" value="C4-DICARBOXYLATE TRANSPORT TRANSCRIPTIONAL REGULATORY PROTEIN DCTD"/>
    <property type="match status" value="1"/>
</dbReference>
<dbReference type="NCBIfam" id="TIGR00229">
    <property type="entry name" value="sensory_box"/>
    <property type="match status" value="1"/>
</dbReference>
<evidence type="ECO:0000256" key="5">
    <source>
        <dbReference type="ARBA" id="ARBA00023125"/>
    </source>
</evidence>
<dbReference type="InterPro" id="IPR025662">
    <property type="entry name" value="Sigma_54_int_dom_ATP-bd_1"/>
</dbReference>
<evidence type="ECO:0000313" key="11">
    <source>
        <dbReference type="Proteomes" id="UP000317770"/>
    </source>
</evidence>
<keyword evidence="6" id="KW-0804">Transcription</keyword>
<dbReference type="InterPro" id="IPR025943">
    <property type="entry name" value="Sigma_54_int_dom_ATP-bd_2"/>
</dbReference>
<keyword evidence="1" id="KW-0547">Nucleotide-binding</keyword>
<comment type="caution">
    <text evidence="10">The sequence shown here is derived from an EMBL/GenBank/DDBJ whole genome shotgun (WGS) entry which is preliminary data.</text>
</comment>
<dbReference type="PANTHER" id="PTHR32071">
    <property type="entry name" value="TRANSCRIPTIONAL REGULATORY PROTEIN"/>
    <property type="match status" value="1"/>
</dbReference>
<dbReference type="Gene3D" id="3.30.450.20">
    <property type="entry name" value="PAS domain"/>
    <property type="match status" value="1"/>
</dbReference>
<keyword evidence="4" id="KW-0805">Transcription regulation</keyword>
<gene>
    <name evidence="10" type="ORF">FQP34_18380</name>
</gene>
<evidence type="ECO:0000259" key="9">
    <source>
        <dbReference type="PROSITE" id="PS50112"/>
    </source>
</evidence>
<dbReference type="SMART" id="SM00382">
    <property type="entry name" value="AAA"/>
    <property type="match status" value="1"/>
</dbReference>
<feature type="domain" description="PAS" evidence="9">
    <location>
        <begin position="32"/>
        <end position="78"/>
    </location>
</feature>
<accession>A0A8B5XV70</accession>
<dbReference type="EMBL" id="VNKI01000009">
    <property type="protein sequence ID" value="TVX78525.1"/>
    <property type="molecule type" value="Genomic_DNA"/>
</dbReference>
<dbReference type="GO" id="GO:0003677">
    <property type="term" value="F:DNA binding"/>
    <property type="evidence" value="ECO:0007669"/>
    <property type="project" value="UniProtKB-KW"/>
</dbReference>
<dbReference type="Pfam" id="PF00158">
    <property type="entry name" value="Sigma54_activat"/>
    <property type="match status" value="1"/>
</dbReference>
<dbReference type="InterPro" id="IPR035965">
    <property type="entry name" value="PAS-like_dom_sf"/>
</dbReference>
<dbReference type="GO" id="GO:0005524">
    <property type="term" value="F:ATP binding"/>
    <property type="evidence" value="ECO:0007669"/>
    <property type="project" value="UniProtKB-KW"/>
</dbReference>
<dbReference type="CDD" id="cd00009">
    <property type="entry name" value="AAA"/>
    <property type="match status" value="1"/>
</dbReference>
<dbReference type="Pfam" id="PF13426">
    <property type="entry name" value="PAS_9"/>
    <property type="match status" value="1"/>
</dbReference>